<comment type="similarity">
    <text evidence="1 9 10">Belongs to the class-I aminoacyl-tRNA synthetase family.</text>
</comment>
<dbReference type="Pfam" id="PF00749">
    <property type="entry name" value="tRNA-synt_1c"/>
    <property type="match status" value="1"/>
</dbReference>
<evidence type="ECO:0000256" key="9">
    <source>
        <dbReference type="HAMAP-Rule" id="MF_00126"/>
    </source>
</evidence>
<gene>
    <name evidence="9" type="primary">glnS</name>
    <name evidence="14" type="ordered locus">M5M_00472</name>
</gene>
<dbReference type="STRING" id="1117647.M5M_00472"/>
<feature type="binding site" evidence="9">
    <location>
        <begin position="66"/>
        <end position="68"/>
    </location>
    <ligand>
        <name>ATP</name>
        <dbReference type="ChEBI" id="CHEBI:30616"/>
    </ligand>
</feature>
<dbReference type="GO" id="GO:0006425">
    <property type="term" value="P:glutaminyl-tRNA aminoacylation"/>
    <property type="evidence" value="ECO:0007669"/>
    <property type="project" value="UniProtKB-UniRule"/>
</dbReference>
<dbReference type="eggNOG" id="COG0008">
    <property type="taxonomic scope" value="Bacteria"/>
</dbReference>
<evidence type="ECO:0000259" key="12">
    <source>
        <dbReference type="Pfam" id="PF03950"/>
    </source>
</evidence>
<dbReference type="InterPro" id="IPR022861">
    <property type="entry name" value="Gln_tRNA_ligase_bac"/>
</dbReference>
<proteinExistence type="inferred from homology"/>
<keyword evidence="2 9" id="KW-0963">Cytoplasm</keyword>
<feature type="short sequence motif" description="'HIGH' region" evidence="9">
    <location>
        <begin position="65"/>
        <end position="75"/>
    </location>
</feature>
<dbReference type="InterPro" id="IPR020056">
    <property type="entry name" value="Rbsml_bL25/Gln-tRNA_synth_N"/>
</dbReference>
<feature type="binding site" evidence="9">
    <location>
        <position position="98"/>
    </location>
    <ligand>
        <name>L-glutamine</name>
        <dbReference type="ChEBI" id="CHEBI:58359"/>
    </ligand>
</feature>
<evidence type="ECO:0000256" key="5">
    <source>
        <dbReference type="ARBA" id="ARBA00022840"/>
    </source>
</evidence>
<dbReference type="InterPro" id="IPR001412">
    <property type="entry name" value="aa-tRNA-synth_I_CS"/>
</dbReference>
<protein>
    <recommendedName>
        <fullName evidence="9">Glutamine--tRNA ligase</fullName>
        <ecNumber evidence="9">6.1.1.18</ecNumber>
    </recommendedName>
    <alternativeName>
        <fullName evidence="9">Glutaminyl-tRNA synthetase</fullName>
        <shortName evidence="9">GlnRS</shortName>
    </alternativeName>
</protein>
<dbReference type="PANTHER" id="PTHR43097">
    <property type="entry name" value="GLUTAMINE-TRNA LIGASE"/>
    <property type="match status" value="1"/>
</dbReference>
<feature type="domain" description="tRNA synthetases class I (E and Q) anti-codon binding" evidence="13">
    <location>
        <begin position="490"/>
        <end position="564"/>
    </location>
</feature>
<comment type="caution">
    <text evidence="9">Lacks conserved residue(s) required for the propagation of feature annotation.</text>
</comment>
<dbReference type="SUPFAM" id="SSF50715">
    <property type="entry name" value="Ribosomal protein L25-like"/>
    <property type="match status" value="1"/>
</dbReference>
<evidence type="ECO:0000313" key="15">
    <source>
        <dbReference type="Proteomes" id="UP000000466"/>
    </source>
</evidence>
<dbReference type="EC" id="6.1.1.18" evidence="9"/>
<keyword evidence="6 9" id="KW-0648">Protein biosynthesis</keyword>
<reference evidence="14 15" key="1">
    <citation type="journal article" date="2013" name="Genome Announc.">
        <title>Complete genome sequence of Simiduia agarivorans SA1(T), a marine bacterium able to degrade a variety of polysaccharides.</title>
        <authorList>
            <person name="Lin S.Y."/>
            <person name="Shieh W.Y."/>
            <person name="Chen J.S."/>
            <person name="Tang S.L."/>
        </authorList>
    </citation>
    <scope>NUCLEOTIDE SEQUENCE [LARGE SCALE GENOMIC DNA]</scope>
    <source>
        <strain evidence="15">DSM 21679 / JCM 13881 / BCRC 17597 / SA1</strain>
    </source>
</reference>
<dbReference type="KEGG" id="saga:M5M_00472"/>
<dbReference type="InterPro" id="IPR014729">
    <property type="entry name" value="Rossmann-like_a/b/a_fold"/>
</dbReference>
<dbReference type="AlphaFoldDB" id="K4KTN3"/>
<dbReference type="PRINTS" id="PR00987">
    <property type="entry name" value="TRNASYNTHGLU"/>
</dbReference>
<evidence type="ECO:0000256" key="8">
    <source>
        <dbReference type="ARBA" id="ARBA00048270"/>
    </source>
</evidence>
<keyword evidence="7 9" id="KW-0030">Aminoacyl-tRNA synthetase</keyword>
<accession>K4KTN3</accession>
<feature type="short sequence motif" description="'KMSKS' region" evidence="9">
    <location>
        <begin position="299"/>
        <end position="303"/>
    </location>
</feature>
<dbReference type="HAMAP" id="MF_00126">
    <property type="entry name" value="Gln_tRNA_synth"/>
    <property type="match status" value="1"/>
</dbReference>
<feature type="domain" description="Glutamyl/glutaminyl-tRNA synthetase class Ib catalytic" evidence="11">
    <location>
        <begin position="58"/>
        <end position="368"/>
    </location>
</feature>
<feature type="domain" description="Glutamyl/glutaminyl-tRNA synthetase class Ib anti-codon binding" evidence="12">
    <location>
        <begin position="371"/>
        <end position="471"/>
    </location>
</feature>
<comment type="subunit">
    <text evidence="9">Monomer.</text>
</comment>
<evidence type="ECO:0000256" key="10">
    <source>
        <dbReference type="RuleBase" id="RU363037"/>
    </source>
</evidence>
<evidence type="ECO:0000256" key="1">
    <source>
        <dbReference type="ARBA" id="ARBA00005594"/>
    </source>
</evidence>
<dbReference type="CDD" id="cd00807">
    <property type="entry name" value="GlnRS_core"/>
    <property type="match status" value="1"/>
</dbReference>
<dbReference type="InterPro" id="IPR050132">
    <property type="entry name" value="Gln/Glu-tRNA_Ligase"/>
</dbReference>
<evidence type="ECO:0000256" key="6">
    <source>
        <dbReference type="ARBA" id="ARBA00022917"/>
    </source>
</evidence>
<dbReference type="InterPro" id="IPR020059">
    <property type="entry name" value="Glu/Gln-tRNA-synth_Ib_codon-bd"/>
</dbReference>
<dbReference type="EMBL" id="CP003746">
    <property type="protein sequence ID" value="AFU97332.2"/>
    <property type="molecule type" value="Genomic_DNA"/>
</dbReference>
<evidence type="ECO:0000259" key="11">
    <source>
        <dbReference type="Pfam" id="PF00749"/>
    </source>
</evidence>
<dbReference type="NCBIfam" id="TIGR00440">
    <property type="entry name" value="glnS"/>
    <property type="match status" value="1"/>
</dbReference>
<evidence type="ECO:0000256" key="4">
    <source>
        <dbReference type="ARBA" id="ARBA00022741"/>
    </source>
</evidence>
<sequence length="589" mass="67142">MSAHGKTAIIRRLPARENLRATQFTGYRITMSEPTVAKPQHFLAQIISQDLAEKKHTKVITRFPPEPNGYLHIGHAKSICLNFGLAEEFGGECNLRFDDTNPGKEDQEYVDAIAEDVRWLGFQWSGDIRYASSYFDTFYEWALHLIRAGKAYVCELSPEQAREYRGTLKEPGKDSPFRDRSVEENLAEFEKMRAGEYDEGACVLRAKIDMAAPNINLRDPILYRIRKLAHHQTGDKWCIYPTYDFAHGQEDAIEGITHSICTLEFADHRPLYEWFIDNLPVPHKPRQYEFARLELNYTVTSKRKLKQLVDEGHVDGWNDPRMPTISGMRRRGYPASALRKFCDLIGVTKAASTVDVGMLEFAVRDELNDMAPRAMCVLNPLKVVITNFNGAVENMTQPVHPNKPELGERSLPFTREIFIERDDFTEDTSLSRKKFKRLVLGEWVRLRGAYIIKAEEAIKDEAGNTVELRASLVPDTVGANPPEGVNPRGVIHWVSATENLPIEVRLYDRLFNDEAPDAGDKNFLDALNPDSLVIIERAYAEISLADAKPEQAYQFEREGYFCVDSKYSSAEKPVFNRTIGLKDNWANKV</sequence>
<dbReference type="InterPro" id="IPR000924">
    <property type="entry name" value="Glu/Gln-tRNA-synth"/>
</dbReference>
<dbReference type="Pfam" id="PF03950">
    <property type="entry name" value="tRNA-synt_1c_C"/>
    <property type="match status" value="1"/>
</dbReference>
<dbReference type="GO" id="GO:0005829">
    <property type="term" value="C:cytosol"/>
    <property type="evidence" value="ECO:0007669"/>
    <property type="project" value="TreeGrafter"/>
</dbReference>
<dbReference type="NCBIfam" id="NF011291">
    <property type="entry name" value="PRK14703.1"/>
    <property type="match status" value="1"/>
</dbReference>
<keyword evidence="3 9" id="KW-0436">Ligase</keyword>
<evidence type="ECO:0000259" key="13">
    <source>
        <dbReference type="Pfam" id="PF20974"/>
    </source>
</evidence>
<dbReference type="SUPFAM" id="SSF52374">
    <property type="entry name" value="Nucleotidylyl transferase"/>
    <property type="match status" value="1"/>
</dbReference>
<dbReference type="GO" id="GO:0005524">
    <property type="term" value="F:ATP binding"/>
    <property type="evidence" value="ECO:0007669"/>
    <property type="project" value="UniProtKB-UniRule"/>
</dbReference>
<dbReference type="HOGENOM" id="CLU_001882_2_3_6"/>
<dbReference type="GO" id="GO:0006424">
    <property type="term" value="P:glutamyl-tRNA aminoacylation"/>
    <property type="evidence" value="ECO:0007669"/>
    <property type="project" value="UniProtKB-UniRule"/>
</dbReference>
<dbReference type="InterPro" id="IPR049437">
    <property type="entry name" value="tRNA-synt_1c_C2"/>
</dbReference>
<dbReference type="Gene3D" id="2.40.240.10">
    <property type="entry name" value="Ribosomal Protein L25, Chain P"/>
    <property type="match status" value="2"/>
</dbReference>
<keyword evidence="15" id="KW-1185">Reference proteome</keyword>
<dbReference type="PROSITE" id="PS00178">
    <property type="entry name" value="AA_TRNA_LIGASE_I"/>
    <property type="match status" value="1"/>
</dbReference>
<evidence type="ECO:0000313" key="14">
    <source>
        <dbReference type="EMBL" id="AFU97332.2"/>
    </source>
</evidence>
<dbReference type="InterPro" id="IPR020058">
    <property type="entry name" value="Glu/Gln-tRNA-synth_Ib_cat-dom"/>
</dbReference>
<dbReference type="FunFam" id="3.40.50.620:FF:000037">
    <property type="entry name" value="Glutamine--tRNA ligase cytoplasmic"/>
    <property type="match status" value="1"/>
</dbReference>
<keyword evidence="4 9" id="KW-0547">Nucleotide-binding</keyword>
<evidence type="ECO:0000256" key="7">
    <source>
        <dbReference type="ARBA" id="ARBA00023146"/>
    </source>
</evidence>
<dbReference type="InterPro" id="IPR004514">
    <property type="entry name" value="Gln-tRNA-synth"/>
</dbReference>
<comment type="catalytic activity">
    <reaction evidence="8 9">
        <text>tRNA(Gln) + L-glutamine + ATP = L-glutaminyl-tRNA(Gln) + AMP + diphosphate</text>
        <dbReference type="Rhea" id="RHEA:20121"/>
        <dbReference type="Rhea" id="RHEA-COMP:9662"/>
        <dbReference type="Rhea" id="RHEA-COMP:9681"/>
        <dbReference type="ChEBI" id="CHEBI:30616"/>
        <dbReference type="ChEBI" id="CHEBI:33019"/>
        <dbReference type="ChEBI" id="CHEBI:58359"/>
        <dbReference type="ChEBI" id="CHEBI:78442"/>
        <dbReference type="ChEBI" id="CHEBI:78521"/>
        <dbReference type="ChEBI" id="CHEBI:456215"/>
        <dbReference type="EC" id="6.1.1.18"/>
    </reaction>
</comment>
<organism evidence="14 15">
    <name type="scientific">Simiduia agarivorans (strain DSM 21679 / JCM 13881 / BCRC 17597 / SA1)</name>
    <dbReference type="NCBI Taxonomy" id="1117647"/>
    <lineage>
        <taxon>Bacteria</taxon>
        <taxon>Pseudomonadati</taxon>
        <taxon>Pseudomonadota</taxon>
        <taxon>Gammaproteobacteria</taxon>
        <taxon>Cellvibrionales</taxon>
        <taxon>Cellvibrionaceae</taxon>
        <taxon>Simiduia</taxon>
    </lineage>
</organism>
<dbReference type="Proteomes" id="UP000000466">
    <property type="component" value="Chromosome"/>
</dbReference>
<feature type="binding site" evidence="9">
    <location>
        <begin position="72"/>
        <end position="78"/>
    </location>
    <ligand>
        <name>ATP</name>
        <dbReference type="ChEBI" id="CHEBI:30616"/>
    </ligand>
</feature>
<dbReference type="Gene3D" id="3.40.50.620">
    <property type="entry name" value="HUPs"/>
    <property type="match status" value="1"/>
</dbReference>
<feature type="binding site" evidence="9">
    <location>
        <position position="262"/>
    </location>
    <ligand>
        <name>ATP</name>
        <dbReference type="ChEBI" id="CHEBI:30616"/>
    </ligand>
</feature>
<dbReference type="Pfam" id="PF20974">
    <property type="entry name" value="tRNA-synt_1c_C2"/>
    <property type="match status" value="1"/>
</dbReference>
<name>K4KTN3_SIMAS</name>
<feature type="binding site" evidence="9">
    <location>
        <begin position="292"/>
        <end position="293"/>
    </location>
    <ligand>
        <name>ATP</name>
        <dbReference type="ChEBI" id="CHEBI:30616"/>
    </ligand>
</feature>
<keyword evidence="5 9" id="KW-0067">ATP-binding</keyword>
<feature type="binding site" evidence="9">
    <location>
        <position position="243"/>
    </location>
    <ligand>
        <name>L-glutamine</name>
        <dbReference type="ChEBI" id="CHEBI:58359"/>
    </ligand>
</feature>
<evidence type="ECO:0000256" key="3">
    <source>
        <dbReference type="ARBA" id="ARBA00022598"/>
    </source>
</evidence>
<evidence type="ECO:0000256" key="2">
    <source>
        <dbReference type="ARBA" id="ARBA00022490"/>
    </source>
</evidence>
<dbReference type="PANTHER" id="PTHR43097:SF5">
    <property type="entry name" value="GLUTAMATE--TRNA LIGASE"/>
    <property type="match status" value="1"/>
</dbReference>
<dbReference type="GO" id="GO:0004819">
    <property type="term" value="F:glutamine-tRNA ligase activity"/>
    <property type="evidence" value="ECO:0007669"/>
    <property type="project" value="UniProtKB-UniRule"/>
</dbReference>
<dbReference type="InterPro" id="IPR011035">
    <property type="entry name" value="Ribosomal_bL25/Gln-tRNA_synth"/>
</dbReference>
<comment type="subcellular location">
    <subcellularLocation>
        <location evidence="9">Cytoplasm</location>
    </subcellularLocation>
</comment>